<dbReference type="EC" id="3.2.1.52" evidence="3"/>
<dbReference type="SUPFAM" id="SSF51445">
    <property type="entry name" value="(Trans)glycosidases"/>
    <property type="match status" value="1"/>
</dbReference>
<evidence type="ECO:0000256" key="3">
    <source>
        <dbReference type="ARBA" id="ARBA00012663"/>
    </source>
</evidence>
<proteinExistence type="inferred from homology"/>
<dbReference type="EMBL" id="CP001087">
    <property type="protein sequence ID" value="ACN14468.1"/>
    <property type="molecule type" value="Genomic_DNA"/>
</dbReference>
<dbReference type="AlphaFoldDB" id="C0Q8X8"/>
<evidence type="ECO:0000256" key="4">
    <source>
        <dbReference type="ARBA" id="ARBA00022801"/>
    </source>
</evidence>
<comment type="catalytic activity">
    <reaction evidence="1">
        <text>Hydrolysis of terminal non-reducing N-acetyl-D-hexosamine residues in N-acetyl-beta-D-hexosaminides.</text>
        <dbReference type="EC" id="3.2.1.52"/>
    </reaction>
</comment>
<dbReference type="OrthoDB" id="9781691at2"/>
<dbReference type="PANTHER" id="PTHR30480">
    <property type="entry name" value="BETA-HEXOSAMINIDASE-RELATED"/>
    <property type="match status" value="1"/>
</dbReference>
<evidence type="ECO:0000313" key="8">
    <source>
        <dbReference type="Proteomes" id="UP000000442"/>
    </source>
</evidence>
<organism evidence="7 8">
    <name type="scientific">Desulforapulum autotrophicum (strain ATCC 43914 / DSM 3382 / VKM B-1955 / HRM2)</name>
    <name type="common">Desulfobacterium autotrophicum</name>
    <dbReference type="NCBI Taxonomy" id="177437"/>
    <lineage>
        <taxon>Bacteria</taxon>
        <taxon>Pseudomonadati</taxon>
        <taxon>Thermodesulfobacteriota</taxon>
        <taxon>Desulfobacteria</taxon>
        <taxon>Desulfobacterales</taxon>
        <taxon>Desulfobacteraceae</taxon>
        <taxon>Desulforapulum</taxon>
    </lineage>
</organism>
<accession>C0Q8X8</accession>
<evidence type="ECO:0000256" key="1">
    <source>
        <dbReference type="ARBA" id="ARBA00001231"/>
    </source>
</evidence>
<dbReference type="STRING" id="177437.HRM2_13590"/>
<evidence type="ECO:0000256" key="2">
    <source>
        <dbReference type="ARBA" id="ARBA00005336"/>
    </source>
</evidence>
<evidence type="ECO:0000256" key="5">
    <source>
        <dbReference type="ARBA" id="ARBA00023295"/>
    </source>
</evidence>
<dbReference type="InterPro" id="IPR001764">
    <property type="entry name" value="Glyco_hydro_3_N"/>
</dbReference>
<dbReference type="RefSeq" id="WP_015903255.1">
    <property type="nucleotide sequence ID" value="NC_012108.1"/>
</dbReference>
<dbReference type="CAZy" id="GH3">
    <property type="family name" value="Glycoside Hydrolase Family 3"/>
</dbReference>
<keyword evidence="4 7" id="KW-0378">Hydrolase</keyword>
<keyword evidence="8" id="KW-1185">Reference proteome</keyword>
<dbReference type="Pfam" id="PF00933">
    <property type="entry name" value="Glyco_hydro_3"/>
    <property type="match status" value="1"/>
</dbReference>
<dbReference type="InterPro" id="IPR017853">
    <property type="entry name" value="GH"/>
</dbReference>
<evidence type="ECO:0000313" key="7">
    <source>
        <dbReference type="EMBL" id="ACN14468.1"/>
    </source>
</evidence>
<protein>
    <recommendedName>
        <fullName evidence="3">beta-N-acetylhexosaminidase</fullName>
        <ecNumber evidence="3">3.2.1.52</ecNumber>
    </recommendedName>
</protein>
<gene>
    <name evidence="7" type="primary">nagZ</name>
    <name evidence="7" type="ordered locus">HRM2_13590</name>
</gene>
<dbReference type="InterPro" id="IPR036962">
    <property type="entry name" value="Glyco_hydro_3_N_sf"/>
</dbReference>
<dbReference type="Gene3D" id="3.20.20.300">
    <property type="entry name" value="Glycoside hydrolase, family 3, N-terminal domain"/>
    <property type="match status" value="1"/>
</dbReference>
<comment type="similarity">
    <text evidence="2">Belongs to the glycosyl hydrolase 3 family.</text>
</comment>
<dbReference type="HOGENOM" id="CLU_008392_0_1_7"/>
<dbReference type="GO" id="GO:0009254">
    <property type="term" value="P:peptidoglycan turnover"/>
    <property type="evidence" value="ECO:0007669"/>
    <property type="project" value="TreeGrafter"/>
</dbReference>
<dbReference type="Proteomes" id="UP000000442">
    <property type="component" value="Chromosome"/>
</dbReference>
<dbReference type="GO" id="GO:0004563">
    <property type="term" value="F:beta-N-acetylhexosaminidase activity"/>
    <property type="evidence" value="ECO:0007669"/>
    <property type="project" value="UniProtKB-EC"/>
</dbReference>
<reference evidence="7 8" key="1">
    <citation type="journal article" date="2009" name="Environ. Microbiol.">
        <title>Genome sequence of Desulfobacterium autotrophicum HRM2, a marine sulfate reducer oxidizing organic carbon completely to carbon dioxide.</title>
        <authorList>
            <person name="Strittmatter A.W."/>
            <person name="Liesegang H."/>
            <person name="Rabus R."/>
            <person name="Decker I."/>
            <person name="Amann J."/>
            <person name="Andres S."/>
            <person name="Henne A."/>
            <person name="Fricke W.F."/>
            <person name="Martinez-Arias R."/>
            <person name="Bartels D."/>
            <person name="Goesmann A."/>
            <person name="Krause L."/>
            <person name="Puehler A."/>
            <person name="Klenk H.P."/>
            <person name="Richter M."/>
            <person name="Schuler M."/>
            <person name="Gloeckner F.O."/>
            <person name="Meyerdierks A."/>
            <person name="Gottschalk G."/>
            <person name="Amann R."/>
        </authorList>
    </citation>
    <scope>NUCLEOTIDE SEQUENCE [LARGE SCALE GENOMIC DNA]</scope>
    <source>
        <strain evidence="8">ATCC 43914 / DSM 3382 / HRM2</strain>
    </source>
</reference>
<dbReference type="GO" id="GO:0005975">
    <property type="term" value="P:carbohydrate metabolic process"/>
    <property type="evidence" value="ECO:0007669"/>
    <property type="project" value="InterPro"/>
</dbReference>
<sequence length="337" mass="36808">MNQKRTTDRERAGQRVVAGFRGTEFNSEIEHLISNLKVGGLILFAINIETPAQVKHLCDRAQACAASQGLPPLFIAIDQEGGVVARLKAPHFKTFPGNPTITTRDQARVFAVSMAEELALVGVNLNLAPVLDVVPDGFDSIMASRALPGGPERVADLGACIIETLQAKGIMACAKHFPGIGRTVLDSHFELPVLHAHGTLLESSDLVPFTRAVEADVATMMLSHILYPALDPVWPASLSPAIADQLLRNMIEFRGVSMTDDLDMKAIKQDISTCITQILKANIDLALICHTGPDIEKAVIEIEQQTGRDERLFEMAGQSLERIARLKERFLPKSFRF</sequence>
<dbReference type="PANTHER" id="PTHR30480:SF13">
    <property type="entry name" value="BETA-HEXOSAMINIDASE"/>
    <property type="match status" value="1"/>
</dbReference>
<name>C0Q8X8_DESAH</name>
<dbReference type="KEGG" id="dat:HRM2_13590"/>
<dbReference type="eggNOG" id="COG1472">
    <property type="taxonomic scope" value="Bacteria"/>
</dbReference>
<dbReference type="InterPro" id="IPR050226">
    <property type="entry name" value="NagZ_Beta-hexosaminidase"/>
</dbReference>
<feature type="domain" description="Glycoside hydrolase family 3 N-terminal" evidence="6">
    <location>
        <begin position="20"/>
        <end position="295"/>
    </location>
</feature>
<evidence type="ECO:0000259" key="6">
    <source>
        <dbReference type="Pfam" id="PF00933"/>
    </source>
</evidence>
<keyword evidence="5 7" id="KW-0326">Glycosidase</keyword>